<sequence length="283" mass="31124">MSRIAYVNGQYVPHALAQVHIEDRGYQFADGVYEVCLVVDGKYWDLDGHLARLKRSLDELQIAMPMSENALRVVMDNVRKRNHLPSAMIYIQVTRGVAPRNHIFPVGLKPSLVMTVKPFDLDQSDAKAAKGIRVITQPDIRWGRTDIKSTGLLANAMAKHAASEVGAGEALLIRDGHITECSSSNAWIIDKDGVLITHPKSHEILSGITRETAKACAQELQLNVVERPFTLDEVKAASEMFLTSASSVVMPVIGVDSFKIGDGTPGPITKRLRESYKARARAL</sequence>
<comment type="pathway">
    <text evidence="3">Amino-acid biosynthesis; L-valine biosynthesis; L-valine from pyruvate: step 4/4.</text>
</comment>
<evidence type="ECO:0000256" key="10">
    <source>
        <dbReference type="ARBA" id="ARBA00048798"/>
    </source>
</evidence>
<accession>A0ABV3Z8U2</accession>
<comment type="pathway">
    <text evidence="4">Amino-acid biosynthesis; L-leucine biosynthesis; L-leucine from 3-methyl-2-oxobutanoate: step 4/4.</text>
</comment>
<dbReference type="InterPro" id="IPR043132">
    <property type="entry name" value="BCAT-like_C"/>
</dbReference>
<evidence type="ECO:0000256" key="3">
    <source>
        <dbReference type="ARBA" id="ARBA00004931"/>
    </source>
</evidence>
<evidence type="ECO:0000256" key="6">
    <source>
        <dbReference type="ARBA" id="ARBA00013053"/>
    </source>
</evidence>
<proteinExistence type="inferred from homology"/>
<dbReference type="Gene3D" id="3.30.470.10">
    <property type="match status" value="1"/>
</dbReference>
<dbReference type="InterPro" id="IPR001544">
    <property type="entry name" value="Aminotrans_IV"/>
</dbReference>
<dbReference type="Proteomes" id="UP001560685">
    <property type="component" value="Unassembled WGS sequence"/>
</dbReference>
<keyword evidence="8" id="KW-0028">Amino-acid biosynthesis</keyword>
<comment type="caution">
    <text evidence="12">The sequence shown here is derived from an EMBL/GenBank/DDBJ whole genome shotgun (WGS) entry which is preliminary data.</text>
</comment>
<reference evidence="12 13" key="1">
    <citation type="submission" date="2024-05" db="EMBL/GenBank/DDBJ databases">
        <title>Three bacterial strains, DH-69, EH-24, and ECK-19 isolated from coastal sediments.</title>
        <authorList>
            <person name="Ye Y.-Q."/>
            <person name="Du Z.-J."/>
        </authorList>
    </citation>
    <scope>NUCLEOTIDE SEQUENCE [LARGE SCALE GENOMIC DNA]</scope>
    <source>
        <strain evidence="12 13">ECK-19</strain>
    </source>
</reference>
<dbReference type="EMBL" id="JBEHZE010000001">
    <property type="protein sequence ID" value="MEX6633841.1"/>
    <property type="molecule type" value="Genomic_DNA"/>
</dbReference>
<comment type="catalytic activity">
    <reaction evidence="9">
        <text>L-valine + 2-oxoglutarate = 3-methyl-2-oxobutanoate + L-glutamate</text>
        <dbReference type="Rhea" id="RHEA:24813"/>
        <dbReference type="ChEBI" id="CHEBI:11851"/>
        <dbReference type="ChEBI" id="CHEBI:16810"/>
        <dbReference type="ChEBI" id="CHEBI:29985"/>
        <dbReference type="ChEBI" id="CHEBI:57762"/>
        <dbReference type="EC" id="2.6.1.42"/>
    </reaction>
</comment>
<keyword evidence="13" id="KW-1185">Reference proteome</keyword>
<comment type="catalytic activity">
    <reaction evidence="10">
        <text>L-isoleucine + 2-oxoglutarate = (S)-3-methyl-2-oxopentanoate + L-glutamate</text>
        <dbReference type="Rhea" id="RHEA:24801"/>
        <dbReference type="ChEBI" id="CHEBI:16810"/>
        <dbReference type="ChEBI" id="CHEBI:29985"/>
        <dbReference type="ChEBI" id="CHEBI:35146"/>
        <dbReference type="ChEBI" id="CHEBI:58045"/>
        <dbReference type="EC" id="2.6.1.42"/>
    </reaction>
</comment>
<dbReference type="PANTHER" id="PTHR42743:SF11">
    <property type="entry name" value="AMINODEOXYCHORISMATE LYASE"/>
    <property type="match status" value="1"/>
</dbReference>
<dbReference type="PANTHER" id="PTHR42743">
    <property type="entry name" value="AMINO-ACID AMINOTRANSFERASE"/>
    <property type="match status" value="1"/>
</dbReference>
<keyword evidence="8" id="KW-0100">Branched-chain amino acid biosynthesis</keyword>
<dbReference type="InterPro" id="IPR036038">
    <property type="entry name" value="Aminotransferase-like"/>
</dbReference>
<gene>
    <name evidence="12" type="ORF">ABFZ84_09810</name>
</gene>
<name>A0ABV3Z8U2_9PROT</name>
<dbReference type="EC" id="2.6.1.42" evidence="6"/>
<comment type="pathway">
    <text evidence="2">Amino-acid biosynthesis; L-isoleucine biosynthesis; L-isoleucine from 2-oxobutanoate: step 4/4.</text>
</comment>
<evidence type="ECO:0000256" key="7">
    <source>
        <dbReference type="ARBA" id="ARBA00014472"/>
    </source>
</evidence>
<keyword evidence="12" id="KW-0032">Aminotransferase</keyword>
<evidence type="ECO:0000256" key="5">
    <source>
        <dbReference type="ARBA" id="ARBA00009320"/>
    </source>
</evidence>
<evidence type="ECO:0000256" key="4">
    <source>
        <dbReference type="ARBA" id="ARBA00005072"/>
    </source>
</evidence>
<comment type="similarity">
    <text evidence="5">Belongs to the class-IV pyridoxal-phosphate-dependent aminotransferase family.</text>
</comment>
<protein>
    <recommendedName>
        <fullName evidence="7">Probable branched-chain-amino-acid aminotransferase</fullName>
        <ecNumber evidence="6">2.6.1.42</ecNumber>
    </recommendedName>
</protein>
<dbReference type="InterPro" id="IPR043131">
    <property type="entry name" value="BCAT-like_N"/>
</dbReference>
<evidence type="ECO:0000256" key="1">
    <source>
        <dbReference type="ARBA" id="ARBA00003109"/>
    </source>
</evidence>
<evidence type="ECO:0000256" key="9">
    <source>
        <dbReference type="ARBA" id="ARBA00048212"/>
    </source>
</evidence>
<dbReference type="Pfam" id="PF01063">
    <property type="entry name" value="Aminotran_4"/>
    <property type="match status" value="1"/>
</dbReference>
<dbReference type="CDD" id="cd01558">
    <property type="entry name" value="D-AAT_like"/>
    <property type="match status" value="1"/>
</dbReference>
<comment type="function">
    <text evidence="1">Acts on leucine, isoleucine and valine.</text>
</comment>
<evidence type="ECO:0000256" key="2">
    <source>
        <dbReference type="ARBA" id="ARBA00004824"/>
    </source>
</evidence>
<dbReference type="NCBIfam" id="NF005209">
    <property type="entry name" value="PRK06680.1"/>
    <property type="match status" value="1"/>
</dbReference>
<evidence type="ECO:0000313" key="13">
    <source>
        <dbReference type="Proteomes" id="UP001560685"/>
    </source>
</evidence>
<comment type="catalytic activity">
    <reaction evidence="11">
        <text>L-leucine + 2-oxoglutarate = 4-methyl-2-oxopentanoate + L-glutamate</text>
        <dbReference type="Rhea" id="RHEA:18321"/>
        <dbReference type="ChEBI" id="CHEBI:16810"/>
        <dbReference type="ChEBI" id="CHEBI:17865"/>
        <dbReference type="ChEBI" id="CHEBI:29985"/>
        <dbReference type="ChEBI" id="CHEBI:57427"/>
        <dbReference type="EC" id="2.6.1.42"/>
    </reaction>
</comment>
<evidence type="ECO:0000256" key="11">
    <source>
        <dbReference type="ARBA" id="ARBA00049229"/>
    </source>
</evidence>
<dbReference type="InterPro" id="IPR050571">
    <property type="entry name" value="Class-IV_PLP-Dep_Aminotrnsfr"/>
</dbReference>
<evidence type="ECO:0000256" key="8">
    <source>
        <dbReference type="ARBA" id="ARBA00023304"/>
    </source>
</evidence>
<evidence type="ECO:0000313" key="12">
    <source>
        <dbReference type="EMBL" id="MEX6633841.1"/>
    </source>
</evidence>
<dbReference type="GO" id="GO:0047810">
    <property type="term" value="F:D-alanine-2-oxoglutarate aminotransferase activity"/>
    <property type="evidence" value="ECO:0007669"/>
    <property type="project" value="UniProtKB-EC"/>
</dbReference>
<keyword evidence="12" id="KW-0808">Transferase</keyword>
<organism evidence="12 13">
    <name type="scientific">Hyphococcus lacteus</name>
    <dbReference type="NCBI Taxonomy" id="3143536"/>
    <lineage>
        <taxon>Bacteria</taxon>
        <taxon>Pseudomonadati</taxon>
        <taxon>Pseudomonadota</taxon>
        <taxon>Alphaproteobacteria</taxon>
        <taxon>Parvularculales</taxon>
        <taxon>Parvularculaceae</taxon>
        <taxon>Hyphococcus</taxon>
    </lineage>
</organism>
<dbReference type="SUPFAM" id="SSF56752">
    <property type="entry name" value="D-aminoacid aminotransferase-like PLP-dependent enzymes"/>
    <property type="match status" value="1"/>
</dbReference>
<dbReference type="RefSeq" id="WP_369313843.1">
    <property type="nucleotide sequence ID" value="NZ_JBEHZE010000001.1"/>
</dbReference>
<dbReference type="Gene3D" id="3.20.10.10">
    <property type="entry name" value="D-amino Acid Aminotransferase, subunit A, domain 2"/>
    <property type="match status" value="1"/>
</dbReference>